<dbReference type="Proteomes" id="UP001619911">
    <property type="component" value="Unassembled WGS sequence"/>
</dbReference>
<dbReference type="EMBL" id="JAUIYO010000017">
    <property type="protein sequence ID" value="MFK2826898.1"/>
    <property type="molecule type" value="Genomic_DNA"/>
</dbReference>
<comment type="caution">
    <text evidence="2">The sequence shown here is derived from an EMBL/GenBank/DDBJ whole genome shotgun (WGS) entry which is preliminary data.</text>
</comment>
<keyword evidence="3" id="KW-1185">Reference proteome</keyword>
<sequence>MLTTKTVENALQAKNEIDGLLAQGYSLDHVYILAHDEHRTEDIADALQTNEVGMKEQGLLSSMGNMFQSRGNELRSKMESLGLSQQEAETYERELDKGKLVVIANKQH</sequence>
<proteinExistence type="predicted"/>
<evidence type="ECO:0000313" key="3">
    <source>
        <dbReference type="Proteomes" id="UP001619911"/>
    </source>
</evidence>
<accession>A0ABW8ICM1</accession>
<evidence type="ECO:0000313" key="2">
    <source>
        <dbReference type="EMBL" id="MFK2826898.1"/>
    </source>
</evidence>
<reference evidence="2 3" key="1">
    <citation type="submission" date="2023-07" db="EMBL/GenBank/DDBJ databases">
        <title>Bacillus lucianemedeirus sp. nov, a new species isolated from an immunobiological production facility.</title>
        <authorList>
            <person name="Costa L.V."/>
            <person name="Miranda R.V.S.L."/>
            <person name="Brandao M.L.L."/>
            <person name="Reis C.M.F."/>
            <person name="Frazao A.M."/>
            <person name="Cruz F.V."/>
            <person name="Baio P.V.P."/>
            <person name="Veras J.F.C."/>
            <person name="Ramos J.N."/>
            <person name="Vieira V."/>
        </authorList>
    </citation>
    <scope>NUCLEOTIDE SEQUENCE [LARGE SCALE GENOMIC DNA]</scope>
    <source>
        <strain evidence="2 3">B190/17</strain>
    </source>
</reference>
<evidence type="ECO:0000259" key="1">
    <source>
        <dbReference type="Pfam" id="PF11181"/>
    </source>
</evidence>
<organism evidence="2 3">
    <name type="scientific">Bacillus lumedeiriae</name>
    <dbReference type="NCBI Taxonomy" id="3058829"/>
    <lineage>
        <taxon>Bacteria</taxon>
        <taxon>Bacillati</taxon>
        <taxon>Bacillota</taxon>
        <taxon>Bacilli</taxon>
        <taxon>Bacillales</taxon>
        <taxon>Bacillaceae</taxon>
        <taxon>Bacillus</taxon>
    </lineage>
</organism>
<dbReference type="Pfam" id="PF11181">
    <property type="entry name" value="YflT"/>
    <property type="match status" value="1"/>
</dbReference>
<dbReference type="InterPro" id="IPR025889">
    <property type="entry name" value="GSP17M-like_dom"/>
</dbReference>
<protein>
    <submittedName>
        <fullName evidence="2">General stress protein</fullName>
    </submittedName>
</protein>
<dbReference type="RefSeq" id="WP_404318631.1">
    <property type="nucleotide sequence ID" value="NZ_JAUIYO010000017.1"/>
</dbReference>
<gene>
    <name evidence="2" type="ORF">QYG89_14680</name>
</gene>
<name>A0ABW8ICM1_9BACI</name>
<feature type="domain" description="General stress protein 17M-like" evidence="1">
    <location>
        <begin position="5"/>
        <end position="98"/>
    </location>
</feature>